<organism evidence="1">
    <name type="scientific">Chrysotila carterae</name>
    <name type="common">Marine alga</name>
    <name type="synonym">Syracosphaera carterae</name>
    <dbReference type="NCBI Taxonomy" id="13221"/>
    <lineage>
        <taxon>Eukaryota</taxon>
        <taxon>Haptista</taxon>
        <taxon>Haptophyta</taxon>
        <taxon>Prymnesiophyceae</taxon>
        <taxon>Isochrysidales</taxon>
        <taxon>Isochrysidaceae</taxon>
        <taxon>Chrysotila</taxon>
    </lineage>
</organism>
<name>A0A7S4B879_CHRCT</name>
<accession>A0A7S4B879</accession>
<proteinExistence type="predicted"/>
<reference evidence="1" key="1">
    <citation type="submission" date="2021-01" db="EMBL/GenBank/DDBJ databases">
        <authorList>
            <person name="Corre E."/>
            <person name="Pelletier E."/>
            <person name="Niang G."/>
            <person name="Scheremetjew M."/>
            <person name="Finn R."/>
            <person name="Kale V."/>
            <person name="Holt S."/>
            <person name="Cochrane G."/>
            <person name="Meng A."/>
            <person name="Brown T."/>
            <person name="Cohen L."/>
        </authorList>
    </citation>
    <scope>NUCLEOTIDE SEQUENCE</scope>
    <source>
        <strain evidence="1">CCMP645</strain>
    </source>
</reference>
<dbReference type="EMBL" id="HBIZ01014729">
    <property type="protein sequence ID" value="CAE0756441.1"/>
    <property type="molecule type" value="Transcribed_RNA"/>
</dbReference>
<protein>
    <submittedName>
        <fullName evidence="1">Uncharacterized protein</fullName>
    </submittedName>
</protein>
<sequence>MCHIPGVILQHLPKVGSSQIDNRTGPGASALLPERLQEADEDVAQDLAPALEQGRLAATRLWSPHTRSAAPKAPRCLGTHALASASRVGDEATADWTTNARQKWIRRTWNWRSACLINTNLQ</sequence>
<evidence type="ECO:0000313" key="1">
    <source>
        <dbReference type="EMBL" id="CAE0756441.1"/>
    </source>
</evidence>
<dbReference type="AlphaFoldDB" id="A0A7S4B879"/>
<gene>
    <name evidence="1" type="ORF">PCAR00345_LOCUS9035</name>
</gene>